<dbReference type="InterPro" id="IPR036249">
    <property type="entry name" value="Thioredoxin-like_sf"/>
</dbReference>
<name>A0A2R8AAG2_9RHOB</name>
<dbReference type="InterPro" id="IPR006660">
    <property type="entry name" value="Arsenate_reductase-like"/>
</dbReference>
<comment type="similarity">
    <text evidence="1 2">Belongs to the ArsC family.</text>
</comment>
<dbReference type="AlphaFoldDB" id="A0A2R8AAG2"/>
<evidence type="ECO:0000313" key="3">
    <source>
        <dbReference type="EMBL" id="SPF29199.1"/>
    </source>
</evidence>
<dbReference type="PROSITE" id="PS51353">
    <property type="entry name" value="ARSC"/>
    <property type="match status" value="1"/>
</dbReference>
<organism evidence="3 4">
    <name type="scientific">Pontivivens insulae</name>
    <dbReference type="NCBI Taxonomy" id="1639689"/>
    <lineage>
        <taxon>Bacteria</taxon>
        <taxon>Pseudomonadati</taxon>
        <taxon>Pseudomonadota</taxon>
        <taxon>Alphaproteobacteria</taxon>
        <taxon>Rhodobacterales</taxon>
        <taxon>Paracoccaceae</taxon>
        <taxon>Pontivivens</taxon>
    </lineage>
</organism>
<proteinExistence type="inferred from homology"/>
<keyword evidence="4" id="KW-1185">Reference proteome</keyword>
<protein>
    <submittedName>
        <fullName evidence="3">Regulatory protein Spx</fullName>
    </submittedName>
</protein>
<evidence type="ECO:0000256" key="2">
    <source>
        <dbReference type="PROSITE-ProRule" id="PRU01282"/>
    </source>
</evidence>
<dbReference type="Gene3D" id="3.40.30.10">
    <property type="entry name" value="Glutaredoxin"/>
    <property type="match status" value="1"/>
</dbReference>
<dbReference type="EMBL" id="OMKW01000002">
    <property type="protein sequence ID" value="SPF29199.1"/>
    <property type="molecule type" value="Genomic_DNA"/>
</dbReference>
<dbReference type="OrthoDB" id="9803749at2"/>
<accession>A0A2R8AAG2</accession>
<dbReference type="PANTHER" id="PTHR30041:SF8">
    <property type="entry name" value="PROTEIN YFFB"/>
    <property type="match status" value="1"/>
</dbReference>
<evidence type="ECO:0000256" key="1">
    <source>
        <dbReference type="ARBA" id="ARBA00007198"/>
    </source>
</evidence>
<dbReference type="Pfam" id="PF03960">
    <property type="entry name" value="ArsC"/>
    <property type="match status" value="1"/>
</dbReference>
<dbReference type="SUPFAM" id="SSF52833">
    <property type="entry name" value="Thioredoxin-like"/>
    <property type="match status" value="1"/>
</dbReference>
<dbReference type="RefSeq" id="WP_108781917.1">
    <property type="nucleotide sequence ID" value="NZ_OMKW01000002.1"/>
</dbReference>
<dbReference type="Proteomes" id="UP000244932">
    <property type="component" value="Unassembled WGS sequence"/>
</dbReference>
<sequence>MNHVYGIPNCTTVRKARKFMEAEGHEHAFTAFAKADDLPTLIRGWVERAGLETVLNARSATFQALDDVDKERAVADSAHAIALMSADPRLIKRPVLDTGAAVLTGFDEAAWRATL</sequence>
<reference evidence="3 4" key="1">
    <citation type="submission" date="2018-03" db="EMBL/GenBank/DDBJ databases">
        <authorList>
            <person name="Keele B.F."/>
        </authorList>
    </citation>
    <scope>NUCLEOTIDE SEQUENCE [LARGE SCALE GENOMIC DNA]</scope>
    <source>
        <strain evidence="3 4">CeCT 8812</strain>
    </source>
</reference>
<evidence type="ECO:0000313" key="4">
    <source>
        <dbReference type="Proteomes" id="UP000244932"/>
    </source>
</evidence>
<gene>
    <name evidence="3" type="primary">spxA</name>
    <name evidence="3" type="ORF">POI8812_01506</name>
</gene>
<dbReference type="PANTHER" id="PTHR30041">
    <property type="entry name" value="ARSENATE REDUCTASE"/>
    <property type="match status" value="1"/>
</dbReference>